<comment type="similarity">
    <text evidence="1 6">Belongs to the peptidase S8 family.</text>
</comment>
<dbReference type="PANTHER" id="PTHR43806:SF11">
    <property type="entry name" value="CEREVISIN-RELATED"/>
    <property type="match status" value="1"/>
</dbReference>
<evidence type="ECO:0000259" key="8">
    <source>
        <dbReference type="PROSITE" id="PS51272"/>
    </source>
</evidence>
<dbReference type="InterPro" id="IPR015500">
    <property type="entry name" value="Peptidase_S8_subtilisin-rel"/>
</dbReference>
<protein>
    <submittedName>
        <fullName evidence="9">Peptidase S8</fullName>
    </submittedName>
</protein>
<dbReference type="AlphaFoldDB" id="A0AA37XEB6"/>
<dbReference type="PROSITE" id="PS00138">
    <property type="entry name" value="SUBTILASE_SER"/>
    <property type="match status" value="1"/>
</dbReference>
<evidence type="ECO:0000313" key="9">
    <source>
        <dbReference type="EMBL" id="GMA31638.1"/>
    </source>
</evidence>
<dbReference type="Gene3D" id="3.50.30.30">
    <property type="match status" value="1"/>
</dbReference>
<dbReference type="Gene3D" id="3.40.50.200">
    <property type="entry name" value="Peptidase S8/S53 domain"/>
    <property type="match status" value="1"/>
</dbReference>
<dbReference type="PROSITE" id="PS00137">
    <property type="entry name" value="SUBTILASE_HIS"/>
    <property type="match status" value="1"/>
</dbReference>
<organism evidence="9 10">
    <name type="scientific">Litorihabitans aurantiacus</name>
    <dbReference type="NCBI Taxonomy" id="1930061"/>
    <lineage>
        <taxon>Bacteria</taxon>
        <taxon>Bacillati</taxon>
        <taxon>Actinomycetota</taxon>
        <taxon>Actinomycetes</taxon>
        <taxon>Micrococcales</taxon>
        <taxon>Beutenbergiaceae</taxon>
        <taxon>Litorihabitans</taxon>
    </lineage>
</organism>
<dbReference type="RefSeq" id="WP_284250431.1">
    <property type="nucleotide sequence ID" value="NZ_BSUM01000001.1"/>
</dbReference>
<evidence type="ECO:0000256" key="5">
    <source>
        <dbReference type="ARBA" id="ARBA00022825"/>
    </source>
</evidence>
<evidence type="ECO:0000256" key="6">
    <source>
        <dbReference type="PROSITE-ProRule" id="PRU01240"/>
    </source>
</evidence>
<comment type="caution">
    <text evidence="9">The sequence shown here is derived from an EMBL/GenBank/DDBJ whole genome shotgun (WGS) entry which is preliminary data.</text>
</comment>
<keyword evidence="2" id="KW-0134">Cell wall</keyword>
<keyword evidence="5" id="KW-0720">Serine protease</keyword>
<dbReference type="InterPro" id="IPR001119">
    <property type="entry name" value="SLH_dom"/>
</dbReference>
<dbReference type="Pfam" id="PF00395">
    <property type="entry name" value="SLH"/>
    <property type="match status" value="1"/>
</dbReference>
<keyword evidence="4" id="KW-0378">Hydrolase</keyword>
<dbReference type="SUPFAM" id="SSF52743">
    <property type="entry name" value="Subtilisin-like"/>
    <property type="match status" value="1"/>
</dbReference>
<evidence type="ECO:0000256" key="4">
    <source>
        <dbReference type="ARBA" id="ARBA00022801"/>
    </source>
</evidence>
<dbReference type="InterPro" id="IPR050131">
    <property type="entry name" value="Peptidase_S8_subtilisin-like"/>
</dbReference>
<name>A0AA37XEB6_9MICO</name>
<comment type="caution">
    <text evidence="6">Lacks conserved residue(s) required for the propagation of feature annotation.</text>
</comment>
<feature type="region of interest" description="Disordered" evidence="7">
    <location>
        <begin position="796"/>
        <end position="819"/>
    </location>
</feature>
<evidence type="ECO:0000256" key="3">
    <source>
        <dbReference type="ARBA" id="ARBA00022670"/>
    </source>
</evidence>
<keyword evidence="3" id="KW-0645">Protease</keyword>
<evidence type="ECO:0000256" key="7">
    <source>
        <dbReference type="SAM" id="MobiDB-lite"/>
    </source>
</evidence>
<dbReference type="GO" id="GO:0004252">
    <property type="term" value="F:serine-type endopeptidase activity"/>
    <property type="evidence" value="ECO:0007669"/>
    <property type="project" value="InterPro"/>
</dbReference>
<dbReference type="InterPro" id="IPR003137">
    <property type="entry name" value="PA_domain"/>
</dbReference>
<dbReference type="InterPro" id="IPR023828">
    <property type="entry name" value="Peptidase_S8_Ser-AS"/>
</dbReference>
<keyword evidence="10" id="KW-1185">Reference proteome</keyword>
<feature type="domain" description="SLH" evidence="8">
    <location>
        <begin position="859"/>
        <end position="925"/>
    </location>
</feature>
<proteinExistence type="inferred from homology"/>
<dbReference type="GO" id="GO:0006508">
    <property type="term" value="P:proteolysis"/>
    <property type="evidence" value="ECO:0007669"/>
    <property type="project" value="UniProtKB-KW"/>
</dbReference>
<feature type="domain" description="SLH" evidence="8">
    <location>
        <begin position="994"/>
        <end position="1057"/>
    </location>
</feature>
<dbReference type="PROSITE" id="PS51892">
    <property type="entry name" value="SUBTILASE"/>
    <property type="match status" value="1"/>
</dbReference>
<dbReference type="Pfam" id="PF02225">
    <property type="entry name" value="PA"/>
    <property type="match status" value="1"/>
</dbReference>
<reference evidence="9" key="2">
    <citation type="submission" date="2023-02" db="EMBL/GenBank/DDBJ databases">
        <authorList>
            <person name="Sun Q."/>
            <person name="Mori K."/>
        </authorList>
    </citation>
    <scope>NUCLEOTIDE SEQUENCE</scope>
    <source>
        <strain evidence="9">NBRC 112290</strain>
    </source>
</reference>
<evidence type="ECO:0000256" key="2">
    <source>
        <dbReference type="ARBA" id="ARBA00022512"/>
    </source>
</evidence>
<dbReference type="InterPro" id="IPR036852">
    <property type="entry name" value="Peptidase_S8/S53_dom_sf"/>
</dbReference>
<keyword evidence="2" id="KW-0964">Secreted</keyword>
<dbReference type="Pfam" id="PF00082">
    <property type="entry name" value="Peptidase_S8"/>
    <property type="match status" value="1"/>
</dbReference>
<dbReference type="EMBL" id="BSUM01000001">
    <property type="protein sequence ID" value="GMA31638.1"/>
    <property type="molecule type" value="Genomic_DNA"/>
</dbReference>
<dbReference type="PRINTS" id="PR00723">
    <property type="entry name" value="SUBTILISIN"/>
</dbReference>
<evidence type="ECO:0000313" key="10">
    <source>
        <dbReference type="Proteomes" id="UP001157161"/>
    </source>
</evidence>
<evidence type="ECO:0000256" key="1">
    <source>
        <dbReference type="ARBA" id="ARBA00011073"/>
    </source>
</evidence>
<sequence>MRSGAHGTHVAGTAAGWGVSADGATFQGDYGTLTAEDQLGMAIGPGAAPEADLVALKVFGCAGSTWVVGDALDWLGDPTNALAEQVTVVNLSLGETFGNADDPENDQIDALVAAGKSFVISAGNSGDVTEIAGSPGNANASIMVANSVSGTSDYAGISLTVDGVEDTAPSQYSIAYEFPDGPVGPSDVVALTPGSLAYNSGCETYSEEDAERVEGATVVVAWNDDAALPCGSAARTANAADAGAAGVLFSNVADGFATALTGADTIPTAQLFASDTADLLDYDAASGEITVLAPFSVTFDDTLVFRGVTVPESVDTLNASSSRGGHSVLGTNKPDVAAPGTSIVSANVGTGNGTLNYTGTSMAAPHAAGIVALTRQAHPGWTATQVKAGVVNTATHDVTLGEDVFGPQRVGSGRVDALAATSTSVIAYDKDNPAGVSLGFGVIEVDAPTSVTRTLEVFNSGDAAATVGVGYRPQTEVAGVTYRLSSESVTVPAGGTATVEVTLEVADPAAVRRTLDPTMDEIDPTFGDHREFVTSPQGWIELTGAPQADLLRVPVNAAVKPVSTTTAGPITFGTPQATSTAFGLAGTGLDGSGWLSIVAPFNLLAQSPQVEPADVRSRQAVDLRSIGISEYTVSGADGPEPQLAIGIETYAPWVTLGADVWLQVELETPRGTYTLVAEKAYAASTQTYADQTLAFLYDPDGEAIDAKWVDALTPEVDRNLFDSSAAALPVSLLSLGYTSEEVAAGVELGITVRGMARDLPGDTYDTVSDLSYTTGEGLVFGDGGAPVFEGLPGTSIDVTRPAPAPSTPRASSTEDLGPLDQRVETTPSGEKVLLLHLHNQAGKQGQIIDVGNVVPQVPATQTFTDVPENNQFYADITWLAQQGITTGWDTPTGKEFRPQAPIARDAMAVFLYRLAKPQNYTPPTTSPFIDVPTDNRYYTEIAWAYDAKITTGWDTPAGKEYRPLANINRDAIAAFVYRYAQQAGVDVDSYTTPSTAEFTDVTTTTQYFREISWLEDNGITTGWLNSDGSTYRFEPLSPVQRDAMAAFLYRLNTNVLS</sequence>
<accession>A0AA37XEB6</accession>
<dbReference type="Proteomes" id="UP001157161">
    <property type="component" value="Unassembled WGS sequence"/>
</dbReference>
<gene>
    <name evidence="9" type="ORF">GCM10025875_16300</name>
</gene>
<feature type="domain" description="SLH" evidence="8">
    <location>
        <begin position="927"/>
        <end position="990"/>
    </location>
</feature>
<reference evidence="9" key="1">
    <citation type="journal article" date="2014" name="Int. J. Syst. Evol. Microbiol.">
        <title>Complete genome sequence of Corynebacterium casei LMG S-19264T (=DSM 44701T), isolated from a smear-ripened cheese.</title>
        <authorList>
            <consortium name="US DOE Joint Genome Institute (JGI-PGF)"/>
            <person name="Walter F."/>
            <person name="Albersmeier A."/>
            <person name="Kalinowski J."/>
            <person name="Ruckert C."/>
        </authorList>
    </citation>
    <scope>NUCLEOTIDE SEQUENCE</scope>
    <source>
        <strain evidence="9">NBRC 112290</strain>
    </source>
</reference>
<dbReference type="InterPro" id="IPR000209">
    <property type="entry name" value="Peptidase_S8/S53_dom"/>
</dbReference>
<dbReference type="InterPro" id="IPR022398">
    <property type="entry name" value="Peptidase_S8_His-AS"/>
</dbReference>
<dbReference type="PROSITE" id="PS51272">
    <property type="entry name" value="SLH"/>
    <property type="match status" value="3"/>
</dbReference>
<dbReference type="PANTHER" id="PTHR43806">
    <property type="entry name" value="PEPTIDASE S8"/>
    <property type="match status" value="1"/>
</dbReference>